<protein>
    <submittedName>
        <fullName evidence="3">Uncharacterized protein</fullName>
    </submittedName>
</protein>
<proteinExistence type="predicted"/>
<evidence type="ECO:0000313" key="3">
    <source>
        <dbReference type="EMBL" id="SHE24585.1"/>
    </source>
</evidence>
<dbReference type="RefSeq" id="WP_073328090.1">
    <property type="nucleotide sequence ID" value="NZ_FQTT01000004.1"/>
</dbReference>
<evidence type="ECO:0000313" key="4">
    <source>
        <dbReference type="Proteomes" id="UP000184291"/>
    </source>
</evidence>
<organism evidence="3 4">
    <name type="scientific">Actinomyces glycerinitolerans</name>
    <dbReference type="NCBI Taxonomy" id="1892869"/>
    <lineage>
        <taxon>Bacteria</taxon>
        <taxon>Bacillati</taxon>
        <taxon>Actinomycetota</taxon>
        <taxon>Actinomycetes</taxon>
        <taxon>Actinomycetales</taxon>
        <taxon>Actinomycetaceae</taxon>
        <taxon>Actinomyces</taxon>
    </lineage>
</organism>
<keyword evidence="2" id="KW-0812">Transmembrane</keyword>
<feature type="region of interest" description="Disordered" evidence="1">
    <location>
        <begin position="1"/>
        <end position="26"/>
    </location>
</feature>
<sequence>MSPTTNTGRNTKAADGHVDVPPTTVIPPNGDGKFSLSEDWVATITGLGLLVLALLGIIPNISGWL</sequence>
<dbReference type="EMBL" id="FQTT01000004">
    <property type="protein sequence ID" value="SHE24585.1"/>
    <property type="molecule type" value="Genomic_DNA"/>
</dbReference>
<dbReference type="OrthoDB" id="5120781at2"/>
<reference evidence="4" key="1">
    <citation type="submission" date="2016-09" db="EMBL/GenBank/DDBJ databases">
        <authorList>
            <person name="Strepis N."/>
        </authorList>
    </citation>
    <scope>NUCLEOTIDE SEQUENCE [LARGE SCALE GENOMIC DNA]</scope>
</reference>
<evidence type="ECO:0000256" key="1">
    <source>
        <dbReference type="SAM" id="MobiDB-lite"/>
    </source>
</evidence>
<gene>
    <name evidence="3" type="ORF">ACGLYG10_0791</name>
</gene>
<accession>A0A1M4RX76</accession>
<dbReference type="AlphaFoldDB" id="A0A1M4RX76"/>
<feature type="compositionally biased region" description="Polar residues" evidence="1">
    <location>
        <begin position="1"/>
        <end position="10"/>
    </location>
</feature>
<name>A0A1M4RX76_9ACTO</name>
<dbReference type="Proteomes" id="UP000184291">
    <property type="component" value="Unassembled WGS sequence"/>
</dbReference>
<evidence type="ECO:0000256" key="2">
    <source>
        <dbReference type="SAM" id="Phobius"/>
    </source>
</evidence>
<keyword evidence="2" id="KW-1133">Transmembrane helix</keyword>
<feature type="transmembrane region" description="Helical" evidence="2">
    <location>
        <begin position="40"/>
        <end position="61"/>
    </location>
</feature>
<keyword evidence="2" id="KW-0472">Membrane</keyword>
<keyword evidence="4" id="KW-1185">Reference proteome</keyword>